<protein>
    <submittedName>
        <fullName evidence="4">DNA binding domain-containing protein, excisionase family</fullName>
    </submittedName>
</protein>
<dbReference type="GO" id="GO:0003677">
    <property type="term" value="F:DNA binding"/>
    <property type="evidence" value="ECO:0007669"/>
    <property type="project" value="InterPro"/>
</dbReference>
<gene>
    <name evidence="4" type="ORF">SAMN05216463_103146</name>
</gene>
<feature type="coiled-coil region" evidence="1">
    <location>
        <begin position="163"/>
        <end position="204"/>
    </location>
</feature>
<organism evidence="4 5">
    <name type="scientific">Xylanibacter ruminicola</name>
    <name type="common">Prevotella ruminicola</name>
    <dbReference type="NCBI Taxonomy" id="839"/>
    <lineage>
        <taxon>Bacteria</taxon>
        <taxon>Pseudomonadati</taxon>
        <taxon>Bacteroidota</taxon>
        <taxon>Bacteroidia</taxon>
        <taxon>Bacteroidales</taxon>
        <taxon>Prevotellaceae</taxon>
        <taxon>Xylanibacter</taxon>
    </lineage>
</organism>
<sequence>MARLVTRQEAARLLNVSTQTVSNWIEKGYIKAHMLDNHLLVDRETIEQHFDSLQDLAHLEKTVKEKTEYLRKEDFNLEFEINDLLEARDRLKDERLYGVYRWIADYATRSADGMFTEQQQKIFHRMMDNGSADYIGKELGLSRSRVVDTFFNCLRKIAKVIDLAKTQEKWDEMEQENKRLKLQNASLIQQLNEYKANMAAQTATPSIPENEAKIKLLGSNFEEFAFSVRATNVLRGLGCVTMADVACLKKADLMNAKLCGKKTVEDIEKLLAEHGLSLGSKLQLLMHPSVK</sequence>
<dbReference type="InterPro" id="IPR041657">
    <property type="entry name" value="HTH_17"/>
</dbReference>
<dbReference type="InterPro" id="IPR009061">
    <property type="entry name" value="DNA-bd_dom_put_sf"/>
</dbReference>
<accession>A0A1M6SE90</accession>
<feature type="domain" description="RNA polymerase alpha subunit C-terminal" evidence="2">
    <location>
        <begin position="215"/>
        <end position="273"/>
    </location>
</feature>
<feature type="domain" description="Helix-turn-helix" evidence="3">
    <location>
        <begin position="5"/>
        <end position="50"/>
    </location>
</feature>
<dbReference type="SUPFAM" id="SSF47789">
    <property type="entry name" value="C-terminal domain of RNA polymerase alpha subunit"/>
    <property type="match status" value="1"/>
</dbReference>
<name>A0A1M6SE90_XYLRU</name>
<keyword evidence="1" id="KW-0175">Coiled coil</keyword>
<proteinExistence type="predicted"/>
<dbReference type="InterPro" id="IPR010093">
    <property type="entry name" value="SinI_DNA-bd"/>
</dbReference>
<reference evidence="4 5" key="1">
    <citation type="submission" date="2016-11" db="EMBL/GenBank/DDBJ databases">
        <authorList>
            <person name="Jaros S."/>
            <person name="Januszkiewicz K."/>
            <person name="Wedrychowicz H."/>
        </authorList>
    </citation>
    <scope>NUCLEOTIDE SEQUENCE [LARGE SCALE GENOMIC DNA]</scope>
    <source>
        <strain evidence="4 5">KHT3</strain>
    </source>
</reference>
<dbReference type="SUPFAM" id="SSF46955">
    <property type="entry name" value="Putative DNA-binding domain"/>
    <property type="match status" value="1"/>
</dbReference>
<evidence type="ECO:0000313" key="4">
    <source>
        <dbReference type="EMBL" id="SHK43082.1"/>
    </source>
</evidence>
<dbReference type="OrthoDB" id="1057573at2"/>
<dbReference type="GO" id="GO:0006351">
    <property type="term" value="P:DNA-templated transcription"/>
    <property type="evidence" value="ECO:0007669"/>
    <property type="project" value="InterPro"/>
</dbReference>
<dbReference type="NCBIfam" id="TIGR01764">
    <property type="entry name" value="excise"/>
    <property type="match status" value="1"/>
</dbReference>
<dbReference type="Pfam" id="PF03118">
    <property type="entry name" value="RNA_pol_A_CTD"/>
    <property type="match status" value="1"/>
</dbReference>
<dbReference type="Pfam" id="PF12728">
    <property type="entry name" value="HTH_17"/>
    <property type="match status" value="1"/>
</dbReference>
<dbReference type="EMBL" id="FRBD01000003">
    <property type="protein sequence ID" value="SHK43082.1"/>
    <property type="molecule type" value="Genomic_DNA"/>
</dbReference>
<evidence type="ECO:0000259" key="2">
    <source>
        <dbReference type="Pfam" id="PF03118"/>
    </source>
</evidence>
<evidence type="ECO:0000259" key="3">
    <source>
        <dbReference type="Pfam" id="PF12728"/>
    </source>
</evidence>
<evidence type="ECO:0000256" key="1">
    <source>
        <dbReference type="SAM" id="Coils"/>
    </source>
</evidence>
<dbReference type="GO" id="GO:0003899">
    <property type="term" value="F:DNA-directed RNA polymerase activity"/>
    <property type="evidence" value="ECO:0007669"/>
    <property type="project" value="InterPro"/>
</dbReference>
<evidence type="ECO:0000313" key="5">
    <source>
        <dbReference type="Proteomes" id="UP000184130"/>
    </source>
</evidence>
<dbReference type="Gene3D" id="1.10.150.20">
    <property type="entry name" value="5' to 3' exonuclease, C-terminal subdomain"/>
    <property type="match status" value="1"/>
</dbReference>
<dbReference type="Proteomes" id="UP000184130">
    <property type="component" value="Unassembled WGS sequence"/>
</dbReference>
<dbReference type="RefSeq" id="WP_073205051.1">
    <property type="nucleotide sequence ID" value="NZ_FRBD01000003.1"/>
</dbReference>
<dbReference type="AlphaFoldDB" id="A0A1M6SE90"/>
<dbReference type="InterPro" id="IPR011260">
    <property type="entry name" value="RNAP_asu_C"/>
</dbReference>